<dbReference type="EMBL" id="JABFOR010000016">
    <property type="protein sequence ID" value="NOJ71695.1"/>
    <property type="molecule type" value="Genomic_DNA"/>
</dbReference>
<evidence type="ECO:0000313" key="2">
    <source>
        <dbReference type="EMBL" id="NOJ71695.1"/>
    </source>
</evidence>
<comment type="caution">
    <text evidence="2">The sequence shown here is derived from an EMBL/GenBank/DDBJ whole genome shotgun (WGS) entry which is preliminary data.</text>
</comment>
<feature type="transmembrane region" description="Helical" evidence="1">
    <location>
        <begin position="6"/>
        <end position="39"/>
    </location>
</feature>
<evidence type="ECO:0000313" key="3">
    <source>
        <dbReference type="Proteomes" id="UP000552038"/>
    </source>
</evidence>
<organism evidence="2 3">
    <name type="scientific">Paenibacillus alvei</name>
    <name type="common">Bacillus alvei</name>
    <dbReference type="NCBI Taxonomy" id="44250"/>
    <lineage>
        <taxon>Bacteria</taxon>
        <taxon>Bacillati</taxon>
        <taxon>Bacillota</taxon>
        <taxon>Bacilli</taxon>
        <taxon>Bacillales</taxon>
        <taxon>Paenibacillaceae</taxon>
        <taxon>Paenibacillus</taxon>
    </lineage>
</organism>
<sequence>MQKGDLIIYACTIIGAGIGLLLGNALPGVVIGVGAGYLFKIIFKKED</sequence>
<evidence type="ECO:0000256" key="1">
    <source>
        <dbReference type="SAM" id="Phobius"/>
    </source>
</evidence>
<protein>
    <submittedName>
        <fullName evidence="2">Uncharacterized protein</fullName>
    </submittedName>
</protein>
<keyword evidence="1" id="KW-0472">Membrane</keyword>
<keyword evidence="1" id="KW-0812">Transmembrane</keyword>
<dbReference type="Proteomes" id="UP000552038">
    <property type="component" value="Unassembled WGS sequence"/>
</dbReference>
<gene>
    <name evidence="2" type="ORF">HMI46_14150</name>
</gene>
<name>A0AAP7DJ90_PAEAL</name>
<keyword evidence="1" id="KW-1133">Transmembrane helix</keyword>
<accession>A0AAP7DJ90</accession>
<reference evidence="2 3" key="1">
    <citation type="submission" date="2020-05" db="EMBL/GenBank/DDBJ databases">
        <title>Whole genome sequencing and identification of novel metabolites from Paenibacillus alvei strain JR949.</title>
        <authorList>
            <person name="Rajendhran J."/>
            <person name="Sree Pranav P."/>
            <person name="Mahalakshmi B."/>
            <person name="Karthikeyan R."/>
        </authorList>
    </citation>
    <scope>NUCLEOTIDE SEQUENCE [LARGE SCALE GENOMIC DNA]</scope>
    <source>
        <strain evidence="2 3">JR949</strain>
    </source>
</reference>
<proteinExistence type="predicted"/>
<dbReference type="RefSeq" id="WP_163977151.1">
    <property type="nucleotide sequence ID" value="NZ_JABFOR010000016.1"/>
</dbReference>
<dbReference type="AlphaFoldDB" id="A0AAP7DJ90"/>